<gene>
    <name evidence="1" type="ORF">CLV41_103208</name>
</gene>
<dbReference type="AlphaFoldDB" id="A0A2S3UX38"/>
<name>A0A2S3UX38_9HYPH</name>
<evidence type="ECO:0000313" key="1">
    <source>
        <dbReference type="EMBL" id="POF32285.1"/>
    </source>
</evidence>
<accession>A0A2S3UX38</accession>
<reference evidence="1 2" key="1">
    <citation type="submission" date="2018-01" db="EMBL/GenBank/DDBJ databases">
        <title>Genomic Encyclopedia of Archaeal and Bacterial Type Strains, Phase II (KMG-II): from individual species to whole genera.</title>
        <authorList>
            <person name="Goeker M."/>
        </authorList>
    </citation>
    <scope>NUCLEOTIDE SEQUENCE [LARGE SCALE GENOMIC DNA]</scope>
    <source>
        <strain evidence="1 2">DSM 17023</strain>
    </source>
</reference>
<protein>
    <submittedName>
        <fullName evidence="1">Uncharacterized protein</fullName>
    </submittedName>
</protein>
<dbReference type="OrthoDB" id="9017863at2"/>
<dbReference type="RefSeq" id="WP_103222214.1">
    <property type="nucleotide sequence ID" value="NZ_PPCN01000003.1"/>
</dbReference>
<evidence type="ECO:0000313" key="2">
    <source>
        <dbReference type="Proteomes" id="UP000236959"/>
    </source>
</evidence>
<comment type="caution">
    <text evidence="1">The sequence shown here is derived from an EMBL/GenBank/DDBJ whole genome shotgun (WGS) entry which is preliminary data.</text>
</comment>
<dbReference type="EMBL" id="PPCN01000003">
    <property type="protein sequence ID" value="POF32285.1"/>
    <property type="molecule type" value="Genomic_DNA"/>
</dbReference>
<dbReference type="Proteomes" id="UP000236959">
    <property type="component" value="Unassembled WGS sequence"/>
</dbReference>
<proteinExistence type="predicted"/>
<sequence>MPKTAFSSHFRRELDPEQLLVLIEVDSIDAISSEQRDWIRKDVVCSSCGAAGAQIVREAKSRSTTKALRQPHFRFISLTGQDAHHAFCEFSNETTMRSNDSLIDFATERSAETRYVRALVCKGIEIGIFDQGSIRAMRQWFFELKLKTRIRVTTTPDAIDWMESLWRHPSYHRWPFQPVHAEMPNFKWKEAAKYQFTEDHLDLLQWLRERKKRVGSLENSYGRAKKLLDKYFGQEVFDTSVLQPYYDKSVQLAFFFASNSDFPKKVRPWKYRLSGVPVSLLALCALLLFISDWNMDDAVGRFASMITAPNANDETLGNVIGLNPFHDYAAWETIFIASELAARSTSNLDYAAVLDAIELRLRKEHRRWRETMSQ</sequence>
<keyword evidence="2" id="KW-1185">Reference proteome</keyword>
<organism evidence="1 2">
    <name type="scientific">Roseibium marinum</name>
    <dbReference type="NCBI Taxonomy" id="281252"/>
    <lineage>
        <taxon>Bacteria</taxon>
        <taxon>Pseudomonadati</taxon>
        <taxon>Pseudomonadota</taxon>
        <taxon>Alphaproteobacteria</taxon>
        <taxon>Hyphomicrobiales</taxon>
        <taxon>Stappiaceae</taxon>
        <taxon>Roseibium</taxon>
    </lineage>
</organism>